<keyword evidence="2" id="KW-0732">Signal</keyword>
<dbReference type="PANTHER" id="PTHR10201:SF323">
    <property type="entry name" value="MATRIX METALLOPROTEINASE-21"/>
    <property type="match status" value="1"/>
</dbReference>
<evidence type="ECO:0000313" key="4">
    <source>
        <dbReference type="EMBL" id="KAF3444897.1"/>
    </source>
</evidence>
<evidence type="ECO:0000313" key="5">
    <source>
        <dbReference type="Proteomes" id="UP000796880"/>
    </source>
</evidence>
<dbReference type="InterPro" id="IPR036366">
    <property type="entry name" value="PGBDSf"/>
</dbReference>
<feature type="domain" description="Peptidoglycan binding-like" evidence="3">
    <location>
        <begin position="45"/>
        <end position="104"/>
    </location>
</feature>
<organism evidence="4 5">
    <name type="scientific">Rhamnella rubrinervis</name>
    <dbReference type="NCBI Taxonomy" id="2594499"/>
    <lineage>
        <taxon>Eukaryota</taxon>
        <taxon>Viridiplantae</taxon>
        <taxon>Streptophyta</taxon>
        <taxon>Embryophyta</taxon>
        <taxon>Tracheophyta</taxon>
        <taxon>Spermatophyta</taxon>
        <taxon>Magnoliopsida</taxon>
        <taxon>eudicotyledons</taxon>
        <taxon>Gunneridae</taxon>
        <taxon>Pentapetalae</taxon>
        <taxon>rosids</taxon>
        <taxon>fabids</taxon>
        <taxon>Rosales</taxon>
        <taxon>Rhamnaceae</taxon>
        <taxon>rhamnoid group</taxon>
        <taxon>Rhamneae</taxon>
        <taxon>Rhamnella</taxon>
    </lineage>
</organism>
<dbReference type="InterPro" id="IPR002477">
    <property type="entry name" value="Peptidoglycan-bd-like"/>
</dbReference>
<gene>
    <name evidence="4" type="ORF">FNV43_RR14590</name>
</gene>
<evidence type="ECO:0000256" key="1">
    <source>
        <dbReference type="ARBA" id="ARBA00023049"/>
    </source>
</evidence>
<comment type="caution">
    <text evidence="4">The sequence shown here is derived from an EMBL/GenBank/DDBJ whole genome shotgun (WGS) entry which is preliminary data.</text>
</comment>
<dbReference type="Pfam" id="PF01471">
    <property type="entry name" value="PG_binding_1"/>
    <property type="match status" value="1"/>
</dbReference>
<dbReference type="GO" id="GO:0004222">
    <property type="term" value="F:metalloendopeptidase activity"/>
    <property type="evidence" value="ECO:0007669"/>
    <property type="project" value="TreeGrafter"/>
</dbReference>
<dbReference type="GO" id="GO:0030198">
    <property type="term" value="P:extracellular matrix organization"/>
    <property type="evidence" value="ECO:0007669"/>
    <property type="project" value="TreeGrafter"/>
</dbReference>
<evidence type="ECO:0000256" key="2">
    <source>
        <dbReference type="SAM" id="SignalP"/>
    </source>
</evidence>
<keyword evidence="5" id="KW-1185">Reference proteome</keyword>
<keyword evidence="1" id="KW-0645">Protease</keyword>
<dbReference type="Gene3D" id="1.10.101.10">
    <property type="entry name" value="PGBD-like superfamily/PGBD"/>
    <property type="match status" value="1"/>
</dbReference>
<keyword evidence="1" id="KW-0378">Hydrolase</keyword>
<sequence length="120" mass="13681">MAATLVMFIFVIQLLHLVVDSSMSAPYDSDSLRSLEGLSKGQAHQAILHLKRYLHHFGYLKYMDKSRLNDDYYDEVLESAVRLFQKFFHLELTGMLDSTTIKLMTTPRCGDPDPVQAIIG</sequence>
<dbReference type="OrthoDB" id="1743387at2759"/>
<name>A0A8K0H379_9ROSA</name>
<dbReference type="InterPro" id="IPR036365">
    <property type="entry name" value="PGBD-like_sf"/>
</dbReference>
<protein>
    <recommendedName>
        <fullName evidence="3">Peptidoglycan binding-like domain-containing protein</fullName>
    </recommendedName>
</protein>
<reference evidence="4" key="1">
    <citation type="submission" date="2020-03" db="EMBL/GenBank/DDBJ databases">
        <title>A high-quality chromosome-level genome assembly of a woody plant with both climbing and erect habits, Rhamnella rubrinervis.</title>
        <authorList>
            <person name="Lu Z."/>
            <person name="Yang Y."/>
            <person name="Zhu X."/>
            <person name="Sun Y."/>
        </authorList>
    </citation>
    <scope>NUCLEOTIDE SEQUENCE</scope>
    <source>
        <strain evidence="4">BYM</strain>
        <tissue evidence="4">Leaf</tissue>
    </source>
</reference>
<evidence type="ECO:0000259" key="3">
    <source>
        <dbReference type="Pfam" id="PF01471"/>
    </source>
</evidence>
<dbReference type="EMBL" id="VOIH02000006">
    <property type="protein sequence ID" value="KAF3444897.1"/>
    <property type="molecule type" value="Genomic_DNA"/>
</dbReference>
<proteinExistence type="predicted"/>
<feature type="chain" id="PRO_5035448872" description="Peptidoglycan binding-like domain-containing protein" evidence="2">
    <location>
        <begin position="25"/>
        <end position="120"/>
    </location>
</feature>
<dbReference type="PANTHER" id="PTHR10201">
    <property type="entry name" value="MATRIX METALLOPROTEINASE"/>
    <property type="match status" value="1"/>
</dbReference>
<keyword evidence="1" id="KW-0482">Metalloprotease</keyword>
<dbReference type="SUPFAM" id="SSF47090">
    <property type="entry name" value="PGBD-like"/>
    <property type="match status" value="1"/>
</dbReference>
<feature type="signal peptide" evidence="2">
    <location>
        <begin position="1"/>
        <end position="24"/>
    </location>
</feature>
<dbReference type="Proteomes" id="UP000796880">
    <property type="component" value="Unassembled WGS sequence"/>
</dbReference>
<accession>A0A8K0H379</accession>
<dbReference type="GO" id="GO:0030574">
    <property type="term" value="P:collagen catabolic process"/>
    <property type="evidence" value="ECO:0007669"/>
    <property type="project" value="TreeGrafter"/>
</dbReference>
<dbReference type="AlphaFoldDB" id="A0A8K0H379"/>